<sequence>GSWTNNRSWIKGYENVLGPMEKLSALFHQKIDQNPAVNKQSAAYRETLFYLLVSQTSCYRYWGQGRWTDYAKEICRRGTQLLEKKF</sequence>
<gene>
    <name evidence="1" type="ORF">S03H2_35995</name>
</gene>
<evidence type="ECO:0008006" key="2">
    <source>
        <dbReference type="Google" id="ProtNLM"/>
    </source>
</evidence>
<comment type="caution">
    <text evidence="1">The sequence shown here is derived from an EMBL/GenBank/DDBJ whole genome shotgun (WGS) entry which is preliminary data.</text>
</comment>
<dbReference type="AlphaFoldDB" id="X1G3F0"/>
<accession>X1G3F0</accession>
<feature type="non-terminal residue" evidence="1">
    <location>
        <position position="1"/>
    </location>
</feature>
<reference evidence="1" key="1">
    <citation type="journal article" date="2014" name="Front. Microbiol.">
        <title>High frequency of phylogenetically diverse reductive dehalogenase-homologous genes in deep subseafloor sedimentary metagenomes.</title>
        <authorList>
            <person name="Kawai M."/>
            <person name="Futagami T."/>
            <person name="Toyoda A."/>
            <person name="Takaki Y."/>
            <person name="Nishi S."/>
            <person name="Hori S."/>
            <person name="Arai W."/>
            <person name="Tsubouchi T."/>
            <person name="Morono Y."/>
            <person name="Uchiyama I."/>
            <person name="Ito T."/>
            <person name="Fujiyama A."/>
            <person name="Inagaki F."/>
            <person name="Takami H."/>
        </authorList>
    </citation>
    <scope>NUCLEOTIDE SEQUENCE</scope>
    <source>
        <strain evidence="1">Expedition CK06-06</strain>
    </source>
</reference>
<evidence type="ECO:0000313" key="1">
    <source>
        <dbReference type="EMBL" id="GAH52436.1"/>
    </source>
</evidence>
<name>X1G3F0_9ZZZZ</name>
<dbReference type="EMBL" id="BARU01022061">
    <property type="protein sequence ID" value="GAH52436.1"/>
    <property type="molecule type" value="Genomic_DNA"/>
</dbReference>
<organism evidence="1">
    <name type="scientific">marine sediment metagenome</name>
    <dbReference type="NCBI Taxonomy" id="412755"/>
    <lineage>
        <taxon>unclassified sequences</taxon>
        <taxon>metagenomes</taxon>
        <taxon>ecological metagenomes</taxon>
    </lineage>
</organism>
<proteinExistence type="predicted"/>
<protein>
    <recommendedName>
        <fullName evidence="2">Glycosyl hydrolase family 57</fullName>
    </recommendedName>
</protein>